<dbReference type="PANTHER" id="PTHR11848:SF130">
    <property type="entry name" value="INHIBIN BETA C CHAIN"/>
    <property type="match status" value="1"/>
</dbReference>
<comment type="caution">
    <text evidence="11">The sequence shown here is derived from an EMBL/GenBank/DDBJ whole genome shotgun (WGS) entry which is preliminary data.</text>
</comment>
<dbReference type="GO" id="GO:0008083">
    <property type="term" value="F:growth factor activity"/>
    <property type="evidence" value="ECO:0007669"/>
    <property type="project" value="InterPro"/>
</dbReference>
<proteinExistence type="inferred from homology"/>
<dbReference type="GO" id="GO:0005179">
    <property type="term" value="F:hormone activity"/>
    <property type="evidence" value="ECO:0007669"/>
    <property type="project" value="UniProtKB-KW"/>
</dbReference>
<evidence type="ECO:0000256" key="5">
    <source>
        <dbReference type="ARBA" id="ARBA00022702"/>
    </source>
</evidence>
<reference evidence="11 12" key="1">
    <citation type="submission" date="2019-09" db="EMBL/GenBank/DDBJ databases">
        <title>Bird 10,000 Genomes (B10K) Project - Family phase.</title>
        <authorList>
            <person name="Zhang G."/>
        </authorList>
    </citation>
    <scope>NUCLEOTIDE SEQUENCE [LARGE SCALE GENOMIC DNA]</scope>
    <source>
        <strain evidence="11">B10K-CU-031-12</strain>
        <tissue evidence="11">Muscle</tissue>
    </source>
</reference>
<evidence type="ECO:0000313" key="12">
    <source>
        <dbReference type="Proteomes" id="UP000574210"/>
    </source>
</evidence>
<comment type="subunit">
    <text evidence="7">Homodimeric or heterodimeric through association with alpha and beta subunits, linked by one or more disulfide bonds. Inhibins are heterodimers of one alpha and one beta subunit. Activins are homo- or heterodimers of beta subunits only.</text>
</comment>
<evidence type="ECO:0000256" key="8">
    <source>
        <dbReference type="SAM" id="MobiDB-lite"/>
    </source>
</evidence>
<dbReference type="InterPro" id="IPR001318">
    <property type="entry name" value="Inhibin_betaC"/>
</dbReference>
<dbReference type="Proteomes" id="UP000574210">
    <property type="component" value="Unassembled WGS sequence"/>
</dbReference>
<dbReference type="SUPFAM" id="SSF57501">
    <property type="entry name" value="Cystine-knot cytokines"/>
    <property type="match status" value="1"/>
</dbReference>
<accession>A0A7K8SEB3</accession>
<feature type="signal peptide" evidence="9">
    <location>
        <begin position="1"/>
        <end position="21"/>
    </location>
</feature>
<evidence type="ECO:0000256" key="6">
    <source>
        <dbReference type="ARBA" id="ARBA00022729"/>
    </source>
</evidence>
<dbReference type="AlphaFoldDB" id="A0A7K8SEB3"/>
<comment type="similarity">
    <text evidence="3">Belongs to the TGF-beta family.</text>
</comment>
<dbReference type="EMBL" id="VWYZ01001614">
    <property type="protein sequence ID" value="NXF28283.1"/>
    <property type="molecule type" value="Genomic_DNA"/>
</dbReference>
<dbReference type="InterPro" id="IPR015615">
    <property type="entry name" value="TGF-beta-rel"/>
</dbReference>
<sequence>PPGMSLAVALLLLSLPRVTGAKGEWCPACGVASLAPGAQRDALLALAKQSILAKLRLPGRPGAPRPPSRGSLLTALRAMLRDGAAPHGRIRDGAAPHGMLRDGAAPHGMLRDGAATHGKIRDAPPGMLRDGSATPGMLRDATPGRLRDGGGTGRQEYELLSFAESGSSTSRSLHLHFRFSQEVARSAEVQQATLYLFWASPGTHPVTVRLLQPDPAGPNLTVTSETRLEVPGPGWTTLDVGAAVQILFTQDTPRLTVHLEVPEGWESPLPSQQSDSHRPFVVAKAHSRTPHRVRRRGVDCGAESRMCCRREFFVDFKEIGWEDWIIQPEG</sequence>
<dbReference type="InterPro" id="IPR001839">
    <property type="entry name" value="TGF-b_C"/>
</dbReference>
<dbReference type="InterPro" id="IPR029034">
    <property type="entry name" value="Cystine-knot_cytokine"/>
</dbReference>
<evidence type="ECO:0000256" key="1">
    <source>
        <dbReference type="ARBA" id="ARBA00002588"/>
    </source>
</evidence>
<evidence type="ECO:0000256" key="3">
    <source>
        <dbReference type="ARBA" id="ARBA00006656"/>
    </source>
</evidence>
<comment type="function">
    <text evidence="1">Inhibins and activins inhibit and activate, respectively, the secretion of follitropin by the pituitary gland. Inhibins/activins are involved in regulating a number of diverse functions such as hypothalamic and pituitary hormone secretion, gonadal hormone secretion, germ cell development and maturation, erythroid differentiation, insulin secretion, nerve cell survival, embryonic axial development or bone growth, depending on their subunit composition. Inhibins appear to oppose the functions of activins.</text>
</comment>
<evidence type="ECO:0000256" key="2">
    <source>
        <dbReference type="ARBA" id="ARBA00004613"/>
    </source>
</evidence>
<keyword evidence="4" id="KW-0964">Secreted</keyword>
<evidence type="ECO:0000256" key="7">
    <source>
        <dbReference type="ARBA" id="ARBA00026046"/>
    </source>
</evidence>
<evidence type="ECO:0000259" key="10">
    <source>
        <dbReference type="PROSITE" id="PS51362"/>
    </source>
</evidence>
<dbReference type="GO" id="GO:0005615">
    <property type="term" value="C:extracellular space"/>
    <property type="evidence" value="ECO:0007669"/>
    <property type="project" value="TreeGrafter"/>
</dbReference>
<evidence type="ECO:0000256" key="9">
    <source>
        <dbReference type="SAM" id="SignalP"/>
    </source>
</evidence>
<feature type="domain" description="TGF-beta family profile" evidence="10">
    <location>
        <begin position="292"/>
        <end position="330"/>
    </location>
</feature>
<dbReference type="Gene3D" id="2.10.90.10">
    <property type="entry name" value="Cystine-knot cytokines"/>
    <property type="match status" value="1"/>
</dbReference>
<organism evidence="11 12">
    <name type="scientific">Rhodinocichla rosea</name>
    <dbReference type="NCBI Taxonomy" id="58203"/>
    <lineage>
        <taxon>Eukaryota</taxon>
        <taxon>Metazoa</taxon>
        <taxon>Chordata</taxon>
        <taxon>Craniata</taxon>
        <taxon>Vertebrata</taxon>
        <taxon>Euteleostomi</taxon>
        <taxon>Archelosauria</taxon>
        <taxon>Archosauria</taxon>
        <taxon>Dinosauria</taxon>
        <taxon>Saurischia</taxon>
        <taxon>Theropoda</taxon>
        <taxon>Coelurosauria</taxon>
        <taxon>Aves</taxon>
        <taxon>Neognathae</taxon>
        <taxon>Neoaves</taxon>
        <taxon>Telluraves</taxon>
        <taxon>Australaves</taxon>
        <taxon>Passeriformes</taxon>
        <taxon>Thraupidae</taxon>
        <taxon>Rhodinocichla</taxon>
    </lineage>
</organism>
<keyword evidence="6 9" id="KW-0732">Signal</keyword>
<keyword evidence="5" id="KW-0372">Hormone</keyword>
<feature type="non-terminal residue" evidence="11">
    <location>
        <position position="1"/>
    </location>
</feature>
<dbReference type="PANTHER" id="PTHR11848">
    <property type="entry name" value="TGF-BETA FAMILY"/>
    <property type="match status" value="1"/>
</dbReference>
<protein>
    <submittedName>
        <fullName evidence="11">INHBC protein</fullName>
    </submittedName>
</protein>
<name>A0A7K8SEB3_9PASS</name>
<dbReference type="GO" id="GO:0005125">
    <property type="term" value="F:cytokine activity"/>
    <property type="evidence" value="ECO:0007669"/>
    <property type="project" value="TreeGrafter"/>
</dbReference>
<evidence type="ECO:0000256" key="4">
    <source>
        <dbReference type="ARBA" id="ARBA00022525"/>
    </source>
</evidence>
<keyword evidence="12" id="KW-1185">Reference proteome</keyword>
<gene>
    <name evidence="11" type="primary">Inhbc_1</name>
    <name evidence="11" type="ORF">RHOROS_R13580</name>
</gene>
<comment type="subcellular location">
    <subcellularLocation>
        <location evidence="2">Secreted</location>
    </subcellularLocation>
</comment>
<dbReference type="PRINTS" id="PR00672">
    <property type="entry name" value="INHIBINBC"/>
</dbReference>
<evidence type="ECO:0000313" key="11">
    <source>
        <dbReference type="EMBL" id="NXF28283.1"/>
    </source>
</evidence>
<dbReference type="PROSITE" id="PS51362">
    <property type="entry name" value="TGF_BETA_2"/>
    <property type="match status" value="1"/>
</dbReference>
<feature type="region of interest" description="Disordered" evidence="8">
    <location>
        <begin position="117"/>
        <end position="153"/>
    </location>
</feature>
<feature type="chain" id="PRO_5029593741" evidence="9">
    <location>
        <begin position="22"/>
        <end position="330"/>
    </location>
</feature>
<feature type="non-terminal residue" evidence="11">
    <location>
        <position position="330"/>
    </location>
</feature>